<keyword evidence="3" id="KW-0675">Receptor</keyword>
<protein>
    <submittedName>
        <fullName evidence="3">Tripartite ATP-independent transporter DctP family solute receptor</fullName>
    </submittedName>
</protein>
<dbReference type="InterPro" id="IPR018389">
    <property type="entry name" value="DctP_fam"/>
</dbReference>
<evidence type="ECO:0000256" key="1">
    <source>
        <dbReference type="ARBA" id="ARBA00022729"/>
    </source>
</evidence>
<reference evidence="3 4" key="1">
    <citation type="submission" date="2021-01" db="EMBL/GenBank/DDBJ databases">
        <title>Genomic Encyclopedia of Type Strains, Phase IV (KMG-IV): sequencing the most valuable type-strain genomes for metagenomic binning, comparative biology and taxonomic classification.</title>
        <authorList>
            <person name="Goeker M."/>
        </authorList>
    </citation>
    <scope>NUCLEOTIDE SEQUENCE [LARGE SCALE GENOMIC DNA]</scope>
    <source>
        <strain evidence="3 4">DSM 105453</strain>
    </source>
</reference>
<dbReference type="PROSITE" id="PS51257">
    <property type="entry name" value="PROKAR_LIPOPROTEIN"/>
    <property type="match status" value="1"/>
</dbReference>
<evidence type="ECO:0000313" key="3">
    <source>
        <dbReference type="EMBL" id="MBM7713723.1"/>
    </source>
</evidence>
<dbReference type="InterPro" id="IPR038404">
    <property type="entry name" value="TRAP_DctP_sf"/>
</dbReference>
<dbReference type="NCBIfam" id="NF037995">
    <property type="entry name" value="TRAP_S1"/>
    <property type="match status" value="1"/>
</dbReference>
<organism evidence="3 4">
    <name type="scientific">Siminovitchia thermophila</name>
    <dbReference type="NCBI Taxonomy" id="1245522"/>
    <lineage>
        <taxon>Bacteria</taxon>
        <taxon>Bacillati</taxon>
        <taxon>Bacillota</taxon>
        <taxon>Bacilli</taxon>
        <taxon>Bacillales</taxon>
        <taxon>Bacillaceae</taxon>
        <taxon>Siminovitchia</taxon>
    </lineage>
</organism>
<feature type="chain" id="PRO_5045520260" evidence="2">
    <location>
        <begin position="24"/>
        <end position="334"/>
    </location>
</feature>
<dbReference type="EMBL" id="JAFBFH010000003">
    <property type="protein sequence ID" value="MBM7713723.1"/>
    <property type="molecule type" value="Genomic_DNA"/>
</dbReference>
<proteinExistence type="predicted"/>
<dbReference type="InterPro" id="IPR004682">
    <property type="entry name" value="TRAP_DctP"/>
</dbReference>
<dbReference type="Gene3D" id="3.40.190.170">
    <property type="entry name" value="Bacterial extracellular solute-binding protein, family 7"/>
    <property type="match status" value="1"/>
</dbReference>
<keyword evidence="1 2" id="KW-0732">Signal</keyword>
<evidence type="ECO:0000313" key="4">
    <source>
        <dbReference type="Proteomes" id="UP000823485"/>
    </source>
</evidence>
<dbReference type="Pfam" id="PF03480">
    <property type="entry name" value="DctP"/>
    <property type="match status" value="1"/>
</dbReference>
<name>A0ABS2R256_9BACI</name>
<dbReference type="NCBIfam" id="TIGR00787">
    <property type="entry name" value="dctP"/>
    <property type="match status" value="1"/>
</dbReference>
<accession>A0ABS2R256</accession>
<gene>
    <name evidence="3" type="ORF">JOC94_000692</name>
</gene>
<comment type="caution">
    <text evidence="3">The sequence shown here is derived from an EMBL/GenBank/DDBJ whole genome shotgun (WGS) entry which is preliminary data.</text>
</comment>
<sequence>MKFSKIILFGLILLLTISGCGNSAGKSAKGKSDKVVLSLSIPEPEGAKFDVAAKAFKEKLEELTDGEMTVTIHYNNELGGEREVFELMGMNSLDMSIQSSGPMGNWVKEFNMFDLPFLFENREHVYATLEGEVGKELSQKFEEEANVKILGWVENGFVATSSNSAINSVEDVNGLKIRVQENELQIDTWNAYGADATPMAWTEVFTGLQQRVIDGHSNSLATIQTSKIFEVQSHVALLEDRFSPAPIAISKAKFDSLTKEQQDAIVQAAEHTEPIGRKANEDKIKEAREFLEENGIQFTEPDKEQFKKKTESVYKKWAPQIGEEIIKKVQNLDY</sequence>
<evidence type="ECO:0000256" key="2">
    <source>
        <dbReference type="SAM" id="SignalP"/>
    </source>
</evidence>
<dbReference type="PANTHER" id="PTHR33376">
    <property type="match status" value="1"/>
</dbReference>
<dbReference type="PANTHER" id="PTHR33376:SF2">
    <property type="entry name" value="DICARBOXYLATE-BINDING PERIPLASMIC PROTEIN"/>
    <property type="match status" value="1"/>
</dbReference>
<keyword evidence="4" id="KW-1185">Reference proteome</keyword>
<dbReference type="RefSeq" id="WP_205178627.1">
    <property type="nucleotide sequence ID" value="NZ_JAFBFH010000003.1"/>
</dbReference>
<dbReference type="CDD" id="cd13603">
    <property type="entry name" value="PBP2_TRAP_Siap_TeaA_like"/>
    <property type="match status" value="1"/>
</dbReference>
<feature type="signal peptide" evidence="2">
    <location>
        <begin position="1"/>
        <end position="23"/>
    </location>
</feature>
<dbReference type="Proteomes" id="UP000823485">
    <property type="component" value="Unassembled WGS sequence"/>
</dbReference>
<dbReference type="PIRSF" id="PIRSF006470">
    <property type="entry name" value="DctB"/>
    <property type="match status" value="1"/>
</dbReference>